<accession>A0ABY3RLC8</accession>
<comment type="similarity">
    <text evidence="8">Belongs to the binding-protein-dependent transport system permease family. LivHM subfamily.</text>
</comment>
<feature type="transmembrane region" description="Helical" evidence="9">
    <location>
        <begin position="83"/>
        <end position="104"/>
    </location>
</feature>
<proteinExistence type="inferred from homology"/>
<evidence type="ECO:0000256" key="8">
    <source>
        <dbReference type="ARBA" id="ARBA00037998"/>
    </source>
</evidence>
<evidence type="ECO:0000256" key="5">
    <source>
        <dbReference type="ARBA" id="ARBA00022970"/>
    </source>
</evidence>
<keyword evidence="3" id="KW-1003">Cell membrane</keyword>
<name>A0ABY3RLC8_9BRAD</name>
<evidence type="ECO:0000313" key="10">
    <source>
        <dbReference type="EMBL" id="UFZ08305.1"/>
    </source>
</evidence>
<keyword evidence="4 9" id="KW-0812">Transmembrane</keyword>
<feature type="transmembrane region" description="Helical" evidence="9">
    <location>
        <begin position="253"/>
        <end position="270"/>
    </location>
</feature>
<evidence type="ECO:0000256" key="2">
    <source>
        <dbReference type="ARBA" id="ARBA00022448"/>
    </source>
</evidence>
<organism evidence="10 11">
    <name type="scientific">Bradyrhizobium ontarionense</name>
    <dbReference type="NCBI Taxonomy" id="2898149"/>
    <lineage>
        <taxon>Bacteria</taxon>
        <taxon>Pseudomonadati</taxon>
        <taxon>Pseudomonadota</taxon>
        <taxon>Alphaproteobacteria</taxon>
        <taxon>Hyphomicrobiales</taxon>
        <taxon>Nitrobacteraceae</taxon>
        <taxon>Bradyrhizobium</taxon>
    </lineage>
</organism>
<feature type="transmembrane region" description="Helical" evidence="9">
    <location>
        <begin position="52"/>
        <end position="71"/>
    </location>
</feature>
<keyword evidence="11" id="KW-1185">Reference proteome</keyword>
<protein>
    <submittedName>
        <fullName evidence="10">Branched-chain amino acid ABC transporter permease</fullName>
    </submittedName>
</protein>
<evidence type="ECO:0000256" key="3">
    <source>
        <dbReference type="ARBA" id="ARBA00022475"/>
    </source>
</evidence>
<gene>
    <name evidence="10" type="ORF">LQG66_11655</name>
</gene>
<evidence type="ECO:0000313" key="11">
    <source>
        <dbReference type="Proteomes" id="UP001431010"/>
    </source>
</evidence>
<evidence type="ECO:0000256" key="7">
    <source>
        <dbReference type="ARBA" id="ARBA00023136"/>
    </source>
</evidence>
<feature type="transmembrane region" description="Helical" evidence="9">
    <location>
        <begin position="133"/>
        <end position="150"/>
    </location>
</feature>
<keyword evidence="5" id="KW-0029">Amino-acid transport</keyword>
<reference evidence="10" key="1">
    <citation type="journal article" date="2024" name="Antonie Van Leeuwenhoek">
        <title>Bradyrhizobium ontarionense sp. nov., a novel bacterial symbiont isolated from Aeschynomene indica (Indian jointvetch), harbours photosynthesis, nitrogen fixation and nitrous oxide (N2O) reductase genes.</title>
        <authorList>
            <person name="Bromfield E.S.P."/>
            <person name="Cloutier S."/>
        </authorList>
    </citation>
    <scope>NUCLEOTIDE SEQUENCE</scope>
    <source>
        <strain evidence="10">A19</strain>
    </source>
</reference>
<evidence type="ECO:0000256" key="6">
    <source>
        <dbReference type="ARBA" id="ARBA00022989"/>
    </source>
</evidence>
<feature type="transmembrane region" description="Helical" evidence="9">
    <location>
        <begin position="6"/>
        <end position="22"/>
    </location>
</feature>
<keyword evidence="6 9" id="KW-1133">Transmembrane helix</keyword>
<dbReference type="InterPro" id="IPR052157">
    <property type="entry name" value="BCAA_transport_permease"/>
</dbReference>
<dbReference type="PANTHER" id="PTHR11795">
    <property type="entry name" value="BRANCHED-CHAIN AMINO ACID TRANSPORT SYSTEM PERMEASE PROTEIN LIVH"/>
    <property type="match status" value="1"/>
</dbReference>
<dbReference type="PANTHER" id="PTHR11795:SF445">
    <property type="entry name" value="AMINO ACID ABC TRANSPORTER PERMEASE PROTEIN"/>
    <property type="match status" value="1"/>
</dbReference>
<dbReference type="Pfam" id="PF02653">
    <property type="entry name" value="BPD_transp_2"/>
    <property type="match status" value="1"/>
</dbReference>
<evidence type="ECO:0000256" key="1">
    <source>
        <dbReference type="ARBA" id="ARBA00004651"/>
    </source>
</evidence>
<dbReference type="Proteomes" id="UP001431010">
    <property type="component" value="Chromosome"/>
</dbReference>
<keyword evidence="7 9" id="KW-0472">Membrane</keyword>
<sequence length="277" mass="29241">MGLLYGLIAVGLALIFGLMDVVNFAHGEFLMIAMYATFFLFAFFALDPLLAAPLVAAALFVFGAVVYLLVVRFAVRAKANTGMVQIFSTFGLAVLMRGVAQYFFTPDYRSIPHSWLGGKTISIGGIYLPQPQLIGALIAIAAFAGLYFFIHRTDFGRALEATREDAGAVALVGIDKNKVFALGWGLGAALVGLAGAVMSIFFYVFPDVGASFATIAYVTVALGGFGSVFGAFAGGIIVGLVEATTTLILPPSLKTVGIYGVYLLVVFIRPRGLFGSI</sequence>
<feature type="transmembrane region" description="Helical" evidence="9">
    <location>
        <begin position="179"/>
        <end position="203"/>
    </location>
</feature>
<evidence type="ECO:0000256" key="9">
    <source>
        <dbReference type="SAM" id="Phobius"/>
    </source>
</evidence>
<dbReference type="InterPro" id="IPR001851">
    <property type="entry name" value="ABC_transp_permease"/>
</dbReference>
<dbReference type="EMBL" id="CP088156">
    <property type="protein sequence ID" value="UFZ08305.1"/>
    <property type="molecule type" value="Genomic_DNA"/>
</dbReference>
<keyword evidence="2" id="KW-0813">Transport</keyword>
<comment type="subcellular location">
    <subcellularLocation>
        <location evidence="1">Cell membrane</location>
        <topology evidence="1">Multi-pass membrane protein</topology>
    </subcellularLocation>
</comment>
<feature type="transmembrane region" description="Helical" evidence="9">
    <location>
        <begin position="215"/>
        <end position="241"/>
    </location>
</feature>
<evidence type="ECO:0000256" key="4">
    <source>
        <dbReference type="ARBA" id="ARBA00022692"/>
    </source>
</evidence>
<dbReference type="CDD" id="cd06582">
    <property type="entry name" value="TM_PBP1_LivH_like"/>
    <property type="match status" value="1"/>
</dbReference>